<keyword evidence="6 12" id="KW-0862">Zinc</keyword>
<evidence type="ECO:0000256" key="1">
    <source>
        <dbReference type="ARBA" id="ARBA00008429"/>
    </source>
</evidence>
<sequence length="1637" mass="180029">MPPSRSRSASPVSKKSEWPLTKVRETFIDFFVSRPGFEHTRVASLATVPPSDPTLLFTNSGMVQFKPIFLGTVDPNSDMNKWKRATNSQKCIRAGGKHNDLDDVGKDVYHHTFFEMLGNWSFGDYFKKDAIHMAWELLTVVYGLPKDRLYVTYFGGDETLGLGPDDEAKEIWLDLGLSVDRVLPFGSKDNFWEMGDQGPCGPCSEIHFDRIGGRNAASLVNLDDPDVLEIWNLVFMQYNREKDRSLRPLPNKHIDTGAGLERVTSVLQNKRSNYDTDAFVGLFAKIQEITGARPYTGYIGVEDKDGIDTAYRVVADHVRTLTFAISDGCLPSNEGRGYVIRRILRRGARYVRKYFQFPIGKFFSTLLDTVVAEMGDAYPEIRRKVNDLKQILNEEEVSFAKTLDRGEKLFEGMIQTAIDRKTKVLDGGDVWKLYGTYGFPVDLTRLMAEELGYSVDEAQFLEEQSKAKDISVGGKGAEKAAGIGLDIHAIGDLEKDPNVPPTNDSAKYDKKRIKATVKAIYTPLNFVKSVSKKDFSGSFGIVLDETNFYAESGGQQNDTGVLKLGNREFIVEDVQVYGSYILHIGYLSSGTVAVGDKVEAAYDEVGDASLSWKERRFLMTNNHTATHILNYGLLKALGEGVDQKGSLVTPEKLRFDFSQKNAPTIEQLKEIENTCNLIISNDVQVFSKEVPLSKAKEIKGLRAVFGEVYPDPVRVVSVGFNINEVLADPTNEKWGTNSIEFCGGTHVPRTGQIKKLVILEESSIAKGIRRVIAATGSEAKNAIKLAAEFKDKLIMSRSLSGNSLEYAIKTLGKELDELVIPVVQKAEFRKTFGDLKKKFDDADKLRKAQEVKDAVKKVKEIFEVENSPSFAVVNLAVGSNMKAVSSAIAQVKTIAEKSALFVSSDEDDDKVVYSAFVSKEHLSKGLKANEWAAVVGNVVGGKSGGKEESAQGAGTDVGKATEAIVLAEKHAKKGPASALSSFLRERGIYAGRLNPYGRLPDDVLNPHGNNNNNDADGNNNTDNDNNEADTANNDTVDLGVDVGNTNANTIEEEQTEQTAAEPAQQQGSMMGLLGSDNGRRASKKRKFETITSEPQDLVEVTLAEAIAEAVDDDENARSGGNGSGSSSSPVTLGTKETKKAASNSEKTKKLPVKAAKKPKKRVKPDSEADDDENVFNDATARSGHSKRKGLDRDVGVKFCQRCSRKFVPSADTDDTCMACLNIPEAGKGGSRKLAELKRRRAVLVDDLAVGQILSLKEMCIKFVADNIDSVEAFGDIPENVKRGISRILSKRRYINKETVNLFIGPTEHCVELFDCARLQPDSLNQLFMLSPNVRVLHLADCGYMNDEIALNLASHCPFITSLTLKGAFLVKDTAFEILFSSEFSQNLEHLVLENTAKFGEKGMAALATKCKNLKSLSLSKCSNVTGAAVLLLGMLNKLESLELIELGNIVDDDLVGVLNLIGSKLTKLSLDGCTQMTDKVLLEGICKYCSNLQHLSIRDNELLTDEGLLAYLNTREIGVTPLKSLDLHRLYNLTDSTINSVICHHGASLKRLVLNGLDDLSEIALKAVVEGCPVIRELDLSWVRNFDDTLFEVMVAKCRFLKIVKVYGCNRLSIFSLGKRFVNVHGEVIRVVGNEFD</sequence>
<dbReference type="InterPro" id="IPR018164">
    <property type="entry name" value="Ala-tRNA-synth_IIc_N"/>
</dbReference>
<dbReference type="GO" id="GO:0000049">
    <property type="term" value="F:tRNA binding"/>
    <property type="evidence" value="ECO:0007669"/>
    <property type="project" value="UniProtKB-KW"/>
</dbReference>
<dbReference type="GO" id="GO:0005739">
    <property type="term" value="C:mitochondrion"/>
    <property type="evidence" value="ECO:0007669"/>
    <property type="project" value="UniProtKB-SubCell"/>
</dbReference>
<evidence type="ECO:0000259" key="14">
    <source>
        <dbReference type="PROSITE" id="PS50860"/>
    </source>
</evidence>
<dbReference type="InterPro" id="IPR003156">
    <property type="entry name" value="DHHA1_dom"/>
</dbReference>
<evidence type="ECO:0000256" key="7">
    <source>
        <dbReference type="ARBA" id="ARBA00022840"/>
    </source>
</evidence>
<proteinExistence type="inferred from homology"/>
<dbReference type="SUPFAM" id="SSF55186">
    <property type="entry name" value="ThrRS/AlaRS common domain"/>
    <property type="match status" value="1"/>
</dbReference>
<dbReference type="CDD" id="cd00673">
    <property type="entry name" value="AlaRS_core"/>
    <property type="match status" value="1"/>
</dbReference>
<dbReference type="InterPro" id="IPR045864">
    <property type="entry name" value="aa-tRNA-synth_II/BPL/LPL"/>
</dbReference>
<dbReference type="FunFam" id="3.30.980.10:FF:000004">
    <property type="entry name" value="Alanine--tRNA ligase, cytoplasmic"/>
    <property type="match status" value="1"/>
</dbReference>
<keyword evidence="10 12" id="KW-0030">Aminoacyl-tRNA synthetase</keyword>
<dbReference type="GO" id="GO:0070143">
    <property type="term" value="P:mitochondrial alanyl-tRNA aminoacylation"/>
    <property type="evidence" value="ECO:0007669"/>
    <property type="project" value="UniProtKB-UniRule"/>
</dbReference>
<evidence type="ECO:0000256" key="12">
    <source>
        <dbReference type="HAMAP-Rule" id="MF_03133"/>
    </source>
</evidence>
<dbReference type="Pfam" id="PF13516">
    <property type="entry name" value="LRR_6"/>
    <property type="match status" value="1"/>
</dbReference>
<keyword evidence="8 12" id="KW-0694">RNA-binding</keyword>
<feature type="compositionally biased region" description="Low complexity" evidence="13">
    <location>
        <begin position="1009"/>
        <end position="1035"/>
    </location>
</feature>
<gene>
    <name evidence="12 15" type="primary">ALA1</name>
    <name evidence="15" type="ORF">HK100_006236</name>
</gene>
<dbReference type="HAMAP" id="MF_00036_B">
    <property type="entry name" value="Ala_tRNA_synth_B"/>
    <property type="match status" value="1"/>
</dbReference>
<protein>
    <recommendedName>
        <fullName evidence="12">Alanine--tRNA ligase</fullName>
        <ecNumber evidence="12">6.1.1.7</ecNumber>
    </recommendedName>
    <alternativeName>
        <fullName evidence="12">Alanyl-tRNA synthetase</fullName>
        <shortName evidence="12">AlaRS</shortName>
    </alternativeName>
</protein>
<dbReference type="GO" id="GO:0005524">
    <property type="term" value="F:ATP binding"/>
    <property type="evidence" value="ECO:0007669"/>
    <property type="project" value="UniProtKB-UniRule"/>
</dbReference>
<name>A0AAD5TFE4_9FUNG</name>
<comment type="subcellular location">
    <subcellularLocation>
        <location evidence="12">Mitochondrion</location>
    </subcellularLocation>
    <subcellularLocation>
        <location evidence="12">Cytoplasm</location>
    </subcellularLocation>
</comment>
<dbReference type="GO" id="GO:0002161">
    <property type="term" value="F:aminoacyl-tRNA deacylase activity"/>
    <property type="evidence" value="ECO:0007669"/>
    <property type="project" value="TreeGrafter"/>
</dbReference>
<evidence type="ECO:0000256" key="9">
    <source>
        <dbReference type="ARBA" id="ARBA00022917"/>
    </source>
</evidence>
<feature type="region of interest" description="Disordered" evidence="13">
    <location>
        <begin position="1000"/>
        <end position="1088"/>
    </location>
</feature>
<dbReference type="FunFam" id="2.40.30.130:FF:000004">
    <property type="entry name" value="Alanine--tRNA ligase"/>
    <property type="match status" value="1"/>
</dbReference>
<feature type="domain" description="Alanyl-transfer RNA synthetases family profile" evidence="14">
    <location>
        <begin position="18"/>
        <end position="785"/>
    </location>
</feature>
<dbReference type="InterPro" id="IPR009000">
    <property type="entry name" value="Transl_B-barrel_sf"/>
</dbReference>
<keyword evidence="12" id="KW-0963">Cytoplasm</keyword>
<dbReference type="PRINTS" id="PR00980">
    <property type="entry name" value="TRNASYNTHALA"/>
</dbReference>
<reference evidence="15" key="1">
    <citation type="submission" date="2020-05" db="EMBL/GenBank/DDBJ databases">
        <title>Phylogenomic resolution of chytrid fungi.</title>
        <authorList>
            <person name="Stajich J.E."/>
            <person name="Amses K."/>
            <person name="Simmons R."/>
            <person name="Seto K."/>
            <person name="Myers J."/>
            <person name="Bonds A."/>
            <person name="Quandt C.A."/>
            <person name="Barry K."/>
            <person name="Liu P."/>
            <person name="Grigoriev I."/>
            <person name="Longcore J.E."/>
            <person name="James T.Y."/>
        </authorList>
    </citation>
    <scope>NUCLEOTIDE SEQUENCE</scope>
    <source>
        <strain evidence="15">JEL0513</strain>
    </source>
</reference>
<evidence type="ECO:0000256" key="13">
    <source>
        <dbReference type="SAM" id="MobiDB-lite"/>
    </source>
</evidence>
<comment type="function">
    <text evidence="12">Catalyzes the attachment of alanine to tRNA(Ala) in a two-step reaction: alanine is first activated by ATP to form Ala-AMP and then transferred to the acceptor end of tRNA(Ala). Also edits incorrectly charged tRNA(Ala) via its editing domain.</text>
</comment>
<dbReference type="InterPro" id="IPR023033">
    <property type="entry name" value="Ala_tRNA_ligase_euk/bac"/>
</dbReference>
<evidence type="ECO:0000256" key="4">
    <source>
        <dbReference type="ARBA" id="ARBA00022723"/>
    </source>
</evidence>
<dbReference type="SMART" id="SM00367">
    <property type="entry name" value="LRR_CC"/>
    <property type="match status" value="9"/>
</dbReference>
<dbReference type="Gene3D" id="3.10.310.40">
    <property type="match status" value="1"/>
</dbReference>
<dbReference type="InterPro" id="IPR012947">
    <property type="entry name" value="tRNA_SAD"/>
</dbReference>
<dbReference type="InterPro" id="IPR018165">
    <property type="entry name" value="Ala-tRNA-synth_IIc_core"/>
</dbReference>
<dbReference type="PROSITE" id="PS50860">
    <property type="entry name" value="AA_TRNA_LIGASE_II_ALA"/>
    <property type="match status" value="1"/>
</dbReference>
<dbReference type="GO" id="GO:0004813">
    <property type="term" value="F:alanine-tRNA ligase activity"/>
    <property type="evidence" value="ECO:0007669"/>
    <property type="project" value="UniProtKB-UniRule"/>
</dbReference>
<dbReference type="Gene3D" id="3.30.980.10">
    <property type="entry name" value="Threonyl-trna Synthetase, Chain A, domain 2"/>
    <property type="match status" value="1"/>
</dbReference>
<dbReference type="Pfam" id="PF26023">
    <property type="entry name" value="ALA1"/>
    <property type="match status" value="1"/>
</dbReference>
<dbReference type="InterPro" id="IPR032675">
    <property type="entry name" value="LRR_dom_sf"/>
</dbReference>
<keyword evidence="4 12" id="KW-0479">Metal-binding</keyword>
<evidence type="ECO:0000256" key="11">
    <source>
        <dbReference type="ARBA" id="ARBA00048300"/>
    </source>
</evidence>
<evidence type="ECO:0000313" key="16">
    <source>
        <dbReference type="Proteomes" id="UP001211907"/>
    </source>
</evidence>
<dbReference type="EC" id="6.1.1.7" evidence="12"/>
<feature type="binding site" evidence="12">
    <location>
        <position position="623"/>
    </location>
    <ligand>
        <name>Zn(2+)</name>
        <dbReference type="ChEBI" id="CHEBI:29105"/>
    </ligand>
</feature>
<comment type="domain">
    <text evidence="12">Consists of three domains; the N-terminal catalytic domain, the editing domain and the C-terminal C-Ala domain. The editing domain removes incorrectly charged amino acids, while the C-Ala domain, along with tRNA(Ala), serves as a bridge to cooperatively bring together the editing and aminoacylation centers thus stimulating deacylation of misacylated tRNAs.</text>
</comment>
<keyword evidence="5 12" id="KW-0547">Nucleotide-binding</keyword>
<dbReference type="InterPro" id="IPR050058">
    <property type="entry name" value="Ala-tRNA_ligase"/>
</dbReference>
<dbReference type="NCBIfam" id="TIGR00344">
    <property type="entry name" value="alaS"/>
    <property type="match status" value="1"/>
</dbReference>
<keyword evidence="7 12" id="KW-0067">ATP-binding</keyword>
<dbReference type="Gene3D" id="2.40.30.130">
    <property type="match status" value="1"/>
</dbReference>
<evidence type="ECO:0000256" key="3">
    <source>
        <dbReference type="ARBA" id="ARBA00022598"/>
    </source>
</evidence>
<feature type="binding site" evidence="12">
    <location>
        <position position="742"/>
    </location>
    <ligand>
        <name>Zn(2+)</name>
        <dbReference type="ChEBI" id="CHEBI:29105"/>
    </ligand>
</feature>
<feature type="binding site" evidence="12">
    <location>
        <position position="627"/>
    </location>
    <ligand>
        <name>Zn(2+)</name>
        <dbReference type="ChEBI" id="CHEBI:29105"/>
    </ligand>
</feature>
<comment type="cofactor">
    <cofactor evidence="12">
        <name>Zn(2+)</name>
        <dbReference type="ChEBI" id="CHEBI:29105"/>
    </cofactor>
    <text evidence="12">Binds 1 zinc ion per subunit.</text>
</comment>
<dbReference type="Pfam" id="PF02272">
    <property type="entry name" value="DHHA1"/>
    <property type="match status" value="1"/>
</dbReference>
<evidence type="ECO:0000256" key="2">
    <source>
        <dbReference type="ARBA" id="ARBA00022555"/>
    </source>
</evidence>
<dbReference type="Gene3D" id="3.80.10.10">
    <property type="entry name" value="Ribonuclease Inhibitor"/>
    <property type="match status" value="2"/>
</dbReference>
<dbReference type="Pfam" id="PF01411">
    <property type="entry name" value="tRNA-synt_2c"/>
    <property type="match status" value="1"/>
</dbReference>
<dbReference type="PANTHER" id="PTHR11777">
    <property type="entry name" value="ALANYL-TRNA SYNTHETASE"/>
    <property type="match status" value="1"/>
</dbReference>
<dbReference type="PANTHER" id="PTHR11777:SF9">
    <property type="entry name" value="ALANINE--TRNA LIGASE, CYTOPLASMIC"/>
    <property type="match status" value="1"/>
</dbReference>
<dbReference type="SUPFAM" id="SSF50447">
    <property type="entry name" value="Translation proteins"/>
    <property type="match status" value="1"/>
</dbReference>
<evidence type="ECO:0000256" key="10">
    <source>
        <dbReference type="ARBA" id="ARBA00023146"/>
    </source>
</evidence>
<feature type="compositionally biased region" description="Low complexity" evidence="13">
    <location>
        <begin position="1056"/>
        <end position="1066"/>
    </location>
</feature>
<feature type="region of interest" description="Disordered" evidence="13">
    <location>
        <begin position="1111"/>
        <end position="1188"/>
    </location>
</feature>
<comment type="catalytic activity">
    <reaction evidence="11 12">
        <text>tRNA(Ala) + L-alanine + ATP = L-alanyl-tRNA(Ala) + AMP + diphosphate</text>
        <dbReference type="Rhea" id="RHEA:12540"/>
        <dbReference type="Rhea" id="RHEA-COMP:9657"/>
        <dbReference type="Rhea" id="RHEA-COMP:9923"/>
        <dbReference type="ChEBI" id="CHEBI:30616"/>
        <dbReference type="ChEBI" id="CHEBI:33019"/>
        <dbReference type="ChEBI" id="CHEBI:57972"/>
        <dbReference type="ChEBI" id="CHEBI:78442"/>
        <dbReference type="ChEBI" id="CHEBI:78497"/>
        <dbReference type="ChEBI" id="CHEBI:456215"/>
        <dbReference type="EC" id="6.1.1.7"/>
    </reaction>
</comment>
<dbReference type="SMART" id="SM00863">
    <property type="entry name" value="tRNA_SAD"/>
    <property type="match status" value="1"/>
</dbReference>
<dbReference type="InterPro" id="IPR002318">
    <property type="entry name" value="Ala-tRNA-lgiase_IIc"/>
</dbReference>
<dbReference type="FunFam" id="3.30.930.10:FF:000011">
    <property type="entry name" value="Alanine--tRNA ligase, cytoplasmic"/>
    <property type="match status" value="1"/>
</dbReference>
<dbReference type="Proteomes" id="UP001211907">
    <property type="component" value="Unassembled WGS sequence"/>
</dbReference>
<dbReference type="FunFam" id="3.10.310.40:FF:000001">
    <property type="entry name" value="Alanine--tRNA ligase"/>
    <property type="match status" value="1"/>
</dbReference>
<dbReference type="InterPro" id="IPR001611">
    <property type="entry name" value="Leu-rich_rpt"/>
</dbReference>
<dbReference type="InterPro" id="IPR059090">
    <property type="entry name" value="ALA1_helical"/>
</dbReference>
<comment type="caution">
    <text evidence="15">The sequence shown here is derived from an EMBL/GenBank/DDBJ whole genome shotgun (WGS) entry which is preliminary data.</text>
</comment>
<feature type="binding site" evidence="12">
    <location>
        <position position="746"/>
    </location>
    <ligand>
        <name>Zn(2+)</name>
        <dbReference type="ChEBI" id="CHEBI:29105"/>
    </ligand>
</feature>
<evidence type="ECO:0000256" key="5">
    <source>
        <dbReference type="ARBA" id="ARBA00022741"/>
    </source>
</evidence>
<accession>A0AAD5TFE4</accession>
<dbReference type="SUPFAM" id="SSF101353">
    <property type="entry name" value="Putative anticodon-binding domain of alanyl-tRNA synthetase (AlaRS)"/>
    <property type="match status" value="1"/>
</dbReference>
<dbReference type="Gene3D" id="3.30.930.10">
    <property type="entry name" value="Bira Bifunctional Protein, Domain 2"/>
    <property type="match status" value="1"/>
</dbReference>
<dbReference type="Pfam" id="PF07973">
    <property type="entry name" value="tRNA_SAD"/>
    <property type="match status" value="1"/>
</dbReference>
<dbReference type="InterPro" id="IPR018163">
    <property type="entry name" value="Thr/Ala-tRNA-synth_IIc_edit"/>
</dbReference>
<keyword evidence="16" id="KW-1185">Reference proteome</keyword>
<dbReference type="SUPFAM" id="SSF55681">
    <property type="entry name" value="Class II aaRS and biotin synthetases"/>
    <property type="match status" value="1"/>
</dbReference>
<dbReference type="InterPro" id="IPR006553">
    <property type="entry name" value="Leu-rich_rpt_Cys-con_subtyp"/>
</dbReference>
<keyword evidence="2 12" id="KW-0820">tRNA-binding</keyword>
<comment type="similarity">
    <text evidence="1">Belongs to the class-II aminoacyl-tRNA synthetase family. Alax-L subfamily.</text>
</comment>
<evidence type="ECO:0000256" key="6">
    <source>
        <dbReference type="ARBA" id="ARBA00022833"/>
    </source>
</evidence>
<organism evidence="15 16">
    <name type="scientific">Physocladia obscura</name>
    <dbReference type="NCBI Taxonomy" id="109957"/>
    <lineage>
        <taxon>Eukaryota</taxon>
        <taxon>Fungi</taxon>
        <taxon>Fungi incertae sedis</taxon>
        <taxon>Chytridiomycota</taxon>
        <taxon>Chytridiomycota incertae sedis</taxon>
        <taxon>Chytridiomycetes</taxon>
        <taxon>Chytridiales</taxon>
        <taxon>Chytriomycetaceae</taxon>
        <taxon>Physocladia</taxon>
    </lineage>
</organism>
<evidence type="ECO:0000256" key="8">
    <source>
        <dbReference type="ARBA" id="ARBA00022884"/>
    </source>
</evidence>
<keyword evidence="3 12" id="KW-0436">Ligase</keyword>
<dbReference type="GO" id="GO:0008270">
    <property type="term" value="F:zinc ion binding"/>
    <property type="evidence" value="ECO:0007669"/>
    <property type="project" value="UniProtKB-UniRule"/>
</dbReference>
<dbReference type="SUPFAM" id="SSF52047">
    <property type="entry name" value="RNI-like"/>
    <property type="match status" value="1"/>
</dbReference>
<feature type="compositionally biased region" description="Basic residues" evidence="13">
    <location>
        <begin position="1149"/>
        <end position="1162"/>
    </location>
</feature>
<comment type="subunit">
    <text evidence="12">Monomer.</text>
</comment>
<dbReference type="InterPro" id="IPR018162">
    <property type="entry name" value="Ala-tRNA-ligase_IIc_anticod-bd"/>
</dbReference>
<dbReference type="EMBL" id="JADGJH010000029">
    <property type="protein sequence ID" value="KAJ3141481.1"/>
    <property type="molecule type" value="Genomic_DNA"/>
</dbReference>
<evidence type="ECO:0000313" key="15">
    <source>
        <dbReference type="EMBL" id="KAJ3141481.1"/>
    </source>
</evidence>
<keyword evidence="9 12" id="KW-0648">Protein biosynthesis</keyword>
<keyword evidence="12" id="KW-0496">Mitochondrion</keyword>